<dbReference type="EMBL" id="CACVKT020006523">
    <property type="protein sequence ID" value="CAC5402559.1"/>
    <property type="molecule type" value="Genomic_DNA"/>
</dbReference>
<dbReference type="OrthoDB" id="6202248at2759"/>
<proteinExistence type="predicted"/>
<evidence type="ECO:0000313" key="1">
    <source>
        <dbReference type="EMBL" id="CAC5402559.1"/>
    </source>
</evidence>
<sequence length="515" mass="58840">MTRKYIPSSFDVSGSQYVFIGLTNDVKTFGTDGVCEFVIDIINNVSTSNLPDALLQIETMANQHQVKVIHKDKNKKVGYGMVFDKNGTLQKCNHNSLIESVTKRINKYTGNLMAFSYFLFVVLSKKQILSDAHKSLTMLDISTAKSTIDSCRYIKKEDIPPGYIEPIVSILKSICTIVHVKSSSVLLVIDIVYGFASTDVLMKIIDECKNQYGGFPLYVQTDIFQWKNLLLRMNKENNALLSRIVKQLDREMLVELLLSFILTNNNEAVKQFEHVLNSRNCEAVTRYGQTKELHNVLSTWESTAIFNFQPSKKFINETERAILSCISKESVVSKNEFKLLLKVLSDDNLFLATKLQSDLIENLSRSKTAYSANSLELLIAMLNHENLTASEIEISQFILLWFRSGLELKQVQKCEKDDSRIISRTYLRLRDIMQTKYVREQDDVMCLLEHSVFEFIKQFKFKAVAKVLHEVDDSDVQGILVAHITKLLRKGCFGHDVNAIIQDFCENDVLNVTKR</sequence>
<keyword evidence="2" id="KW-1185">Reference proteome</keyword>
<protein>
    <submittedName>
        <fullName evidence="1">Uncharacterized protein</fullName>
    </submittedName>
</protein>
<evidence type="ECO:0000313" key="2">
    <source>
        <dbReference type="Proteomes" id="UP000507470"/>
    </source>
</evidence>
<name>A0A6J8D3U8_MYTCO</name>
<organism evidence="1 2">
    <name type="scientific">Mytilus coruscus</name>
    <name type="common">Sea mussel</name>
    <dbReference type="NCBI Taxonomy" id="42192"/>
    <lineage>
        <taxon>Eukaryota</taxon>
        <taxon>Metazoa</taxon>
        <taxon>Spiralia</taxon>
        <taxon>Lophotrochozoa</taxon>
        <taxon>Mollusca</taxon>
        <taxon>Bivalvia</taxon>
        <taxon>Autobranchia</taxon>
        <taxon>Pteriomorphia</taxon>
        <taxon>Mytilida</taxon>
        <taxon>Mytiloidea</taxon>
        <taxon>Mytilidae</taxon>
        <taxon>Mytilinae</taxon>
        <taxon>Mytilus</taxon>
    </lineage>
</organism>
<accession>A0A6J8D3U8</accession>
<reference evidence="1 2" key="1">
    <citation type="submission" date="2020-06" db="EMBL/GenBank/DDBJ databases">
        <authorList>
            <person name="Li R."/>
            <person name="Bekaert M."/>
        </authorList>
    </citation>
    <scope>NUCLEOTIDE SEQUENCE [LARGE SCALE GENOMIC DNA]</scope>
    <source>
        <strain evidence="2">wild</strain>
    </source>
</reference>
<dbReference type="Proteomes" id="UP000507470">
    <property type="component" value="Unassembled WGS sequence"/>
</dbReference>
<dbReference type="AlphaFoldDB" id="A0A6J8D3U8"/>
<gene>
    <name evidence="1" type="ORF">MCOR_36494</name>
</gene>